<dbReference type="FunFam" id="3.30.200.20:FF:000107">
    <property type="entry name" value="Putative activated CDC42 kinase 1"/>
    <property type="match status" value="1"/>
</dbReference>
<feature type="region of interest" description="Disordered" evidence="40">
    <location>
        <begin position="771"/>
        <end position="794"/>
    </location>
</feature>
<keyword evidence="18" id="KW-0254">Endocytosis</keyword>
<evidence type="ECO:0000256" key="20">
    <source>
        <dbReference type="ARBA" id="ARBA00022723"/>
    </source>
</evidence>
<dbReference type="EC" id="2.7.11.1" evidence="11"/>
<proteinExistence type="inferred from homology"/>
<evidence type="ECO:0000256" key="14">
    <source>
        <dbReference type="ARBA" id="ARBA00022481"/>
    </source>
</evidence>
<comment type="subcellular location">
    <subcellularLocation>
        <location evidence="8">Cell junction</location>
        <location evidence="8">Adherens junction</location>
    </subcellularLocation>
    <subcellularLocation>
        <location evidence="6">Cell membrane</location>
    </subcellularLocation>
    <subcellularLocation>
        <location evidence="7">Cytoplasm</location>
        <location evidence="7">Cytosol</location>
    </subcellularLocation>
    <subcellularLocation>
        <location evidence="5">Cytoplasmic vesicle membrane</location>
        <topology evidence="5">Peripheral membrane protein</topology>
        <orientation evidence="5">Cytoplasmic side</orientation>
    </subcellularLocation>
    <subcellularLocation>
        <location evidence="3">Cytoplasmic vesicle</location>
        <location evidence="3">Clathrin-coated vesicle</location>
    </subcellularLocation>
    <subcellularLocation>
        <location evidence="4">Endosome</location>
    </subcellularLocation>
    <subcellularLocation>
        <location evidence="9">Membrane</location>
        <location evidence="9">Clathrin-coated pit</location>
    </subcellularLocation>
    <subcellularLocation>
        <location evidence="2">Nucleus</location>
    </subcellularLocation>
</comment>
<evidence type="ECO:0000256" key="2">
    <source>
        <dbReference type="ARBA" id="ARBA00004123"/>
    </source>
</evidence>
<dbReference type="InterPro" id="IPR008266">
    <property type="entry name" value="Tyr_kinase_AS"/>
</dbReference>
<keyword evidence="26" id="KW-0832">Ubl conjugation</keyword>
<dbReference type="PRINTS" id="PR00109">
    <property type="entry name" value="TYRKINASE"/>
</dbReference>
<evidence type="ECO:0000256" key="12">
    <source>
        <dbReference type="ARBA" id="ARBA00022443"/>
    </source>
</evidence>
<protein>
    <recommendedName>
        <fullName evidence="36">Activated CDC42 kinase 1</fullName>
        <ecNumber evidence="10">2.7.10.2</ecNumber>
        <ecNumber evidence="11">2.7.11.1</ecNumber>
    </recommendedName>
    <alternativeName>
        <fullName evidence="37">Tyrosine kinase non-receptor protein 2</fullName>
    </alternativeName>
</protein>
<keyword evidence="29" id="KW-0829">Tyrosine-protein kinase</keyword>
<dbReference type="CDD" id="cd09539">
    <property type="entry name" value="SAM_TNK-like"/>
    <property type="match status" value="1"/>
</dbReference>
<dbReference type="PANTHER" id="PTHR24418">
    <property type="entry name" value="TYROSINE-PROTEIN KINASE"/>
    <property type="match status" value="1"/>
</dbReference>
<dbReference type="GO" id="GO:0005524">
    <property type="term" value="F:ATP binding"/>
    <property type="evidence" value="ECO:0007669"/>
    <property type="project" value="UniProtKB-UniRule"/>
</dbReference>
<dbReference type="InterPro" id="IPR009060">
    <property type="entry name" value="UBA-like_sf"/>
</dbReference>
<dbReference type="GO" id="GO:0005912">
    <property type="term" value="C:adherens junction"/>
    <property type="evidence" value="ECO:0007669"/>
    <property type="project" value="UniProtKB-SubCell"/>
</dbReference>
<dbReference type="InterPro" id="IPR050198">
    <property type="entry name" value="Non-receptor_tyrosine_kinases"/>
</dbReference>
<evidence type="ECO:0000256" key="33">
    <source>
        <dbReference type="ARBA" id="ARBA00047899"/>
    </source>
</evidence>
<feature type="compositionally biased region" description="Basic and acidic residues" evidence="40">
    <location>
        <begin position="1066"/>
        <end position="1076"/>
    </location>
</feature>
<evidence type="ECO:0000256" key="34">
    <source>
        <dbReference type="ARBA" id="ARBA00048679"/>
    </source>
</evidence>
<evidence type="ECO:0000256" key="15">
    <source>
        <dbReference type="ARBA" id="ARBA00022490"/>
    </source>
</evidence>
<evidence type="ECO:0000256" key="10">
    <source>
        <dbReference type="ARBA" id="ARBA00011903"/>
    </source>
</evidence>
<dbReference type="InterPro" id="IPR001452">
    <property type="entry name" value="SH3_domain"/>
</dbReference>
<evidence type="ECO:0000256" key="23">
    <source>
        <dbReference type="ARBA" id="ARBA00022777"/>
    </source>
</evidence>
<feature type="region of interest" description="Disordered" evidence="40">
    <location>
        <begin position="96"/>
        <end position="131"/>
    </location>
</feature>
<dbReference type="AlphaFoldDB" id="A0AAV4BTE9"/>
<keyword evidence="19" id="KW-0808">Transferase</keyword>
<dbReference type="Pfam" id="PF07714">
    <property type="entry name" value="PK_Tyr_Ser-Thr"/>
    <property type="match status" value="1"/>
</dbReference>
<dbReference type="Gene3D" id="4.10.680.10">
    <property type="entry name" value="Cdc42-like binding domain"/>
    <property type="match status" value="1"/>
</dbReference>
<evidence type="ECO:0000256" key="3">
    <source>
        <dbReference type="ARBA" id="ARBA00004132"/>
    </source>
</evidence>
<dbReference type="Gene3D" id="3.30.200.20">
    <property type="entry name" value="Phosphorylase Kinase, domain 1"/>
    <property type="match status" value="1"/>
</dbReference>
<dbReference type="GO" id="GO:0046872">
    <property type="term" value="F:metal ion binding"/>
    <property type="evidence" value="ECO:0007669"/>
    <property type="project" value="UniProtKB-KW"/>
</dbReference>
<dbReference type="PROSITE" id="PS50002">
    <property type="entry name" value="SH3"/>
    <property type="match status" value="1"/>
</dbReference>
<feature type="region of interest" description="Disordered" evidence="40">
    <location>
        <begin position="811"/>
        <end position="858"/>
    </location>
</feature>
<evidence type="ECO:0000259" key="42">
    <source>
        <dbReference type="PROSITE" id="PS50011"/>
    </source>
</evidence>
<dbReference type="InterPro" id="IPR000719">
    <property type="entry name" value="Prot_kinase_dom"/>
</dbReference>
<evidence type="ECO:0000256" key="35">
    <source>
        <dbReference type="ARBA" id="ARBA00060742"/>
    </source>
</evidence>
<keyword evidence="27" id="KW-0965">Cell junction</keyword>
<dbReference type="PROSITE" id="PS00109">
    <property type="entry name" value="PROTEIN_KINASE_TYR"/>
    <property type="match status" value="1"/>
</dbReference>
<keyword evidence="14" id="KW-0488">Methylation</keyword>
<evidence type="ECO:0000259" key="41">
    <source>
        <dbReference type="PROSITE" id="PS50002"/>
    </source>
</evidence>
<evidence type="ECO:0000256" key="19">
    <source>
        <dbReference type="ARBA" id="ARBA00022679"/>
    </source>
</evidence>
<comment type="similarity">
    <text evidence="35">Belongs to the protein kinase superfamily. Tyr protein kinase family.</text>
</comment>
<evidence type="ECO:0000256" key="26">
    <source>
        <dbReference type="ARBA" id="ARBA00022843"/>
    </source>
</evidence>
<keyword evidence="20" id="KW-0479">Metal-binding</keyword>
<dbReference type="SUPFAM" id="SSF46934">
    <property type="entry name" value="UBA-like"/>
    <property type="match status" value="1"/>
</dbReference>
<dbReference type="Pfam" id="PF09027">
    <property type="entry name" value="GTPase_binding"/>
    <property type="match status" value="1"/>
</dbReference>
<dbReference type="InterPro" id="IPR037085">
    <property type="entry name" value="Cdc42-bd-like_dom_sf"/>
</dbReference>
<feature type="compositionally biased region" description="Low complexity" evidence="40">
    <location>
        <begin position="109"/>
        <end position="123"/>
    </location>
</feature>
<dbReference type="InterPro" id="IPR036028">
    <property type="entry name" value="SH3-like_dom_sf"/>
</dbReference>
<keyword evidence="22" id="KW-0967">Endosome</keyword>
<keyword evidence="13" id="KW-1003">Cell membrane</keyword>
<evidence type="ECO:0000256" key="8">
    <source>
        <dbReference type="ARBA" id="ARBA00004536"/>
    </source>
</evidence>
<name>A0AAV4BTE9_9GAST</name>
<sequence length="1244" mass="138239">MIIDINPCFGNSSSQKHEMAMEENSGSEWLFDLLDSIQLNQFYIKLRDDLQVTRLIHFDYVKSEDLEKIGMGKPAIRRLMDTVKKHKSMGKKGLLDRILPGAKSSGNEKTPSSSTNSKKGTSSDPSSPEQMEMSLTCLIDKKNIFVLDKLGNGSFGVVRRGEWQTPHGKKKEVAVKILRRDALSQAGAFEDFVKEVNAMHSLRHKNLIHLYGVVLSTPLMMVTELAALGSLLDRLHKAQLAVLLSTLVDYAIQIAVGMGFLESRRFIHRDLACRNVLLKSDYLVKIGDFGLMRALPTQTDHYVMSEQKKVPFAWCAPESLKSRQFSHASDVWMFGVTLWEMFTYGQEPWLGLNGSQILNKIDMEKERLPQPQHCPSDIYHLMLQCWAHKPADRPSFIALKDLLSELIPENVKANQSFNEEGRLCLEEGDLITVIEGRPDYFWWKGQNRRTTEVGSFPRNVVEIQRKLASGDISVPLKNSFIHTGHGDIEGNTWGDPSQIDEVYLRNPMEPTDLVEDGEAAGLASHLKAKITATSSQFSYNKLCNEKSQEKALPTQQGQAPNSYRSTERSKKSAPSRPPPPQHKSCNQPDRGGGGANSQSLPSGMDIFDSLCSQESYPSAYCNISSGLLPRPIFGDVDPDPFTINSSVAAAICAPLVRSLTLNERNDEGGGMGREEGYTSSASDKEGVAATFAAAYFGSRNTSQTPVVAPAHRGALSASLSPPAGSFRQQREPQSLTRPLVSEPGLFSSSQAQTMDMSIAMAKRDNSMIQKSSNPFLDSLEPLRAAPRPSDKKTEHAAFDWLEDALKEKISFTRKKSPEKSFPTKTEDKMSRAPKSLNPSSSVSDKSSNEEKSAFSQKYDARVKTSSLPLYDEVPNEEAYQNLAVPSSHCLQANDVLVSSAPQSQSNTHHSDLYPSQFYAASADNSAANIYGDYGYSSNISQMTWGSEFTEDRDFDEEFNDGGRDYSAAYQYSEDTSDHMLEGPPPIPPRTYQEEEGQLNARQSHTHILPMMRHGHQLSHTHYFCIPSIETSQQSHQLTNGSCDSGFQQTEKMTAAVKPYSVGGSVRDPRGLADRRSNALSSDGDSLDYENTNRASNTQSSRESAENQYKSKKSSSPRFHQGQYLSREVHQYTARNISDDRDPAQVDSYTRPHLDNPSQDLVRSVLGQVIGVTEDECRTALSLARWNVPVAVQYLKVEQLFRLGVSSRSTCRELLERLDWNLELAGSVLADRARARATVQCESAV</sequence>
<evidence type="ECO:0000256" key="5">
    <source>
        <dbReference type="ARBA" id="ARBA00004180"/>
    </source>
</evidence>
<evidence type="ECO:0000256" key="32">
    <source>
        <dbReference type="ARBA" id="ARBA00023329"/>
    </source>
</evidence>
<feature type="region of interest" description="Disordered" evidence="40">
    <location>
        <begin position="547"/>
        <end position="601"/>
    </location>
</feature>
<evidence type="ECO:0000256" key="6">
    <source>
        <dbReference type="ARBA" id="ARBA00004236"/>
    </source>
</evidence>
<feature type="binding site" evidence="39">
    <location>
        <position position="176"/>
    </location>
    <ligand>
        <name>ATP</name>
        <dbReference type="ChEBI" id="CHEBI:30616"/>
    </ligand>
</feature>
<feature type="compositionally biased region" description="Polar residues" evidence="40">
    <location>
        <begin position="553"/>
        <end position="564"/>
    </location>
</feature>
<keyword evidence="30" id="KW-0168">Coated pit</keyword>
<organism evidence="43 44">
    <name type="scientific">Plakobranchus ocellatus</name>
    <dbReference type="NCBI Taxonomy" id="259542"/>
    <lineage>
        <taxon>Eukaryota</taxon>
        <taxon>Metazoa</taxon>
        <taxon>Spiralia</taxon>
        <taxon>Lophotrochozoa</taxon>
        <taxon>Mollusca</taxon>
        <taxon>Gastropoda</taxon>
        <taxon>Heterobranchia</taxon>
        <taxon>Euthyneura</taxon>
        <taxon>Panpulmonata</taxon>
        <taxon>Sacoglossa</taxon>
        <taxon>Placobranchoidea</taxon>
        <taxon>Plakobranchidae</taxon>
        <taxon>Plakobranchus</taxon>
    </lineage>
</organism>
<dbReference type="GO" id="GO:0005768">
    <property type="term" value="C:endosome"/>
    <property type="evidence" value="ECO:0007669"/>
    <property type="project" value="UniProtKB-SubCell"/>
</dbReference>
<keyword evidence="44" id="KW-1185">Reference proteome</keyword>
<evidence type="ECO:0000256" key="36">
    <source>
        <dbReference type="ARBA" id="ARBA00072244"/>
    </source>
</evidence>
<keyword evidence="15" id="KW-0963">Cytoplasm</keyword>
<feature type="compositionally biased region" description="Basic and acidic residues" evidence="40">
    <location>
        <begin position="1136"/>
        <end position="1153"/>
    </location>
</feature>
<keyword evidence="28" id="KW-0472">Membrane</keyword>
<dbReference type="InterPro" id="IPR015116">
    <property type="entry name" value="Cdc42-bd-like"/>
</dbReference>
<dbReference type="GO" id="GO:0030659">
    <property type="term" value="C:cytoplasmic vesicle membrane"/>
    <property type="evidence" value="ECO:0007669"/>
    <property type="project" value="UniProtKB-SubCell"/>
</dbReference>
<dbReference type="CDD" id="cd05040">
    <property type="entry name" value="PTKc_Ack_like"/>
    <property type="match status" value="1"/>
</dbReference>
<keyword evidence="23" id="KW-0418">Kinase</keyword>
<dbReference type="EMBL" id="BLXT01005315">
    <property type="protein sequence ID" value="GFO22063.1"/>
    <property type="molecule type" value="Genomic_DNA"/>
</dbReference>
<dbReference type="GO" id="GO:0006897">
    <property type="term" value="P:endocytosis"/>
    <property type="evidence" value="ECO:0007669"/>
    <property type="project" value="UniProtKB-KW"/>
</dbReference>
<dbReference type="PROSITE" id="PS00107">
    <property type="entry name" value="PROTEIN_KINASE_ATP"/>
    <property type="match status" value="1"/>
</dbReference>
<dbReference type="GO" id="GO:0005886">
    <property type="term" value="C:plasma membrane"/>
    <property type="evidence" value="ECO:0007669"/>
    <property type="project" value="UniProtKB-SubCell"/>
</dbReference>
<evidence type="ECO:0000256" key="39">
    <source>
        <dbReference type="PROSITE-ProRule" id="PRU10141"/>
    </source>
</evidence>
<reference evidence="43 44" key="1">
    <citation type="journal article" date="2021" name="Elife">
        <title>Chloroplast acquisition without the gene transfer in kleptoplastic sea slugs, Plakobranchus ocellatus.</title>
        <authorList>
            <person name="Maeda T."/>
            <person name="Takahashi S."/>
            <person name="Yoshida T."/>
            <person name="Shimamura S."/>
            <person name="Takaki Y."/>
            <person name="Nagai Y."/>
            <person name="Toyoda A."/>
            <person name="Suzuki Y."/>
            <person name="Arimoto A."/>
            <person name="Ishii H."/>
            <person name="Satoh N."/>
            <person name="Nishiyama T."/>
            <person name="Hasebe M."/>
            <person name="Maruyama T."/>
            <person name="Minagawa J."/>
            <person name="Obokata J."/>
            <person name="Shigenobu S."/>
        </authorList>
    </citation>
    <scope>NUCLEOTIDE SEQUENCE [LARGE SCALE GENOMIC DNA]</scope>
</reference>
<accession>A0AAV4BTE9</accession>
<dbReference type="Pfam" id="PF22931">
    <property type="entry name" value="SAM_TNK"/>
    <property type="match status" value="1"/>
</dbReference>
<dbReference type="FunFam" id="1.10.510.10:FF:000080">
    <property type="entry name" value="Putative activated CDC42 kinase 1"/>
    <property type="match status" value="1"/>
</dbReference>
<feature type="region of interest" description="Disordered" evidence="40">
    <location>
        <begin position="975"/>
        <end position="998"/>
    </location>
</feature>
<comment type="catalytic activity">
    <reaction evidence="34">
        <text>L-seryl-[protein] + ATP = O-phospho-L-seryl-[protein] + ADP + H(+)</text>
        <dbReference type="Rhea" id="RHEA:17989"/>
        <dbReference type="Rhea" id="RHEA-COMP:9863"/>
        <dbReference type="Rhea" id="RHEA-COMP:11604"/>
        <dbReference type="ChEBI" id="CHEBI:15378"/>
        <dbReference type="ChEBI" id="CHEBI:29999"/>
        <dbReference type="ChEBI" id="CHEBI:30616"/>
        <dbReference type="ChEBI" id="CHEBI:83421"/>
        <dbReference type="ChEBI" id="CHEBI:456216"/>
        <dbReference type="EC" id="2.7.11.1"/>
    </reaction>
</comment>
<comment type="cofactor">
    <cofactor evidence="1">
        <name>Mg(2+)</name>
        <dbReference type="ChEBI" id="CHEBI:18420"/>
    </cofactor>
</comment>
<dbReference type="EC" id="2.7.10.2" evidence="10"/>
<dbReference type="GO" id="GO:0030136">
    <property type="term" value="C:clathrin-coated vesicle"/>
    <property type="evidence" value="ECO:0007669"/>
    <property type="project" value="UniProtKB-SubCell"/>
</dbReference>
<keyword evidence="16" id="KW-0723">Serine/threonine-protein kinase</keyword>
<dbReference type="Proteomes" id="UP000735302">
    <property type="component" value="Unassembled WGS sequence"/>
</dbReference>
<evidence type="ECO:0000256" key="13">
    <source>
        <dbReference type="ARBA" id="ARBA00022475"/>
    </source>
</evidence>
<keyword evidence="32" id="KW-0968">Cytoplasmic vesicle</keyword>
<evidence type="ECO:0000256" key="37">
    <source>
        <dbReference type="ARBA" id="ARBA00077194"/>
    </source>
</evidence>
<dbReference type="GO" id="GO:0004674">
    <property type="term" value="F:protein serine/threonine kinase activity"/>
    <property type="evidence" value="ECO:0007669"/>
    <property type="project" value="UniProtKB-KW"/>
</dbReference>
<feature type="compositionally biased region" description="Basic and acidic residues" evidence="40">
    <location>
        <begin position="846"/>
        <end position="858"/>
    </location>
</feature>
<keyword evidence="24 39" id="KW-0067">ATP-binding</keyword>
<dbReference type="GO" id="GO:0005634">
    <property type="term" value="C:nucleus"/>
    <property type="evidence" value="ECO:0007669"/>
    <property type="project" value="UniProtKB-SubCell"/>
</dbReference>
<evidence type="ECO:0000256" key="4">
    <source>
        <dbReference type="ARBA" id="ARBA00004177"/>
    </source>
</evidence>
<dbReference type="InterPro" id="IPR001245">
    <property type="entry name" value="Ser-Thr/Tyr_kinase_cat_dom"/>
</dbReference>
<evidence type="ECO:0000313" key="43">
    <source>
        <dbReference type="EMBL" id="GFO22063.1"/>
    </source>
</evidence>
<feature type="compositionally biased region" description="Polar residues" evidence="40">
    <location>
        <begin position="1077"/>
        <end position="1108"/>
    </location>
</feature>
<keyword evidence="17" id="KW-0597">Phosphoprotein</keyword>
<evidence type="ECO:0000256" key="38">
    <source>
        <dbReference type="PROSITE-ProRule" id="PRU00192"/>
    </source>
</evidence>
<comment type="caution">
    <text evidence="43">The sequence shown here is derived from an EMBL/GenBank/DDBJ whole genome shotgun (WGS) entry which is preliminary data.</text>
</comment>
<feature type="domain" description="SH3" evidence="41">
    <location>
        <begin position="406"/>
        <end position="466"/>
    </location>
</feature>
<evidence type="ECO:0000256" key="21">
    <source>
        <dbReference type="ARBA" id="ARBA00022741"/>
    </source>
</evidence>
<evidence type="ECO:0000256" key="17">
    <source>
        <dbReference type="ARBA" id="ARBA00022553"/>
    </source>
</evidence>
<dbReference type="SUPFAM" id="SSF50044">
    <property type="entry name" value="SH3-domain"/>
    <property type="match status" value="1"/>
</dbReference>
<evidence type="ECO:0000256" key="30">
    <source>
        <dbReference type="ARBA" id="ARBA00023176"/>
    </source>
</evidence>
<gene>
    <name evidence="43" type="ORF">PoB_004856800</name>
</gene>
<keyword evidence="25" id="KW-0460">Magnesium</keyword>
<keyword evidence="21 39" id="KW-0547">Nucleotide-binding</keyword>
<feature type="compositionally biased region" description="Low complexity" evidence="40">
    <location>
        <begin position="833"/>
        <end position="845"/>
    </location>
</feature>
<dbReference type="PROSITE" id="PS50011">
    <property type="entry name" value="PROTEIN_KINASE_DOM"/>
    <property type="match status" value="1"/>
</dbReference>
<dbReference type="SUPFAM" id="SSF56112">
    <property type="entry name" value="Protein kinase-like (PK-like)"/>
    <property type="match status" value="1"/>
</dbReference>
<evidence type="ECO:0000313" key="44">
    <source>
        <dbReference type="Proteomes" id="UP000735302"/>
    </source>
</evidence>
<dbReference type="CDD" id="cd14328">
    <property type="entry name" value="UBA_TNK1"/>
    <property type="match status" value="1"/>
</dbReference>
<keyword evidence="31" id="KW-0539">Nucleus</keyword>
<feature type="region of interest" description="Disordered" evidence="40">
    <location>
        <begin position="718"/>
        <end position="750"/>
    </location>
</feature>
<evidence type="ECO:0000256" key="7">
    <source>
        <dbReference type="ARBA" id="ARBA00004514"/>
    </source>
</evidence>
<evidence type="ECO:0000256" key="40">
    <source>
        <dbReference type="SAM" id="MobiDB-lite"/>
    </source>
</evidence>
<comment type="catalytic activity">
    <reaction evidence="33">
        <text>L-threonyl-[protein] + ATP = O-phospho-L-threonyl-[protein] + ADP + H(+)</text>
        <dbReference type="Rhea" id="RHEA:46608"/>
        <dbReference type="Rhea" id="RHEA-COMP:11060"/>
        <dbReference type="Rhea" id="RHEA-COMP:11605"/>
        <dbReference type="ChEBI" id="CHEBI:15378"/>
        <dbReference type="ChEBI" id="CHEBI:30013"/>
        <dbReference type="ChEBI" id="CHEBI:30616"/>
        <dbReference type="ChEBI" id="CHEBI:61977"/>
        <dbReference type="ChEBI" id="CHEBI:456216"/>
        <dbReference type="EC" id="2.7.11.1"/>
    </reaction>
</comment>
<evidence type="ECO:0000256" key="11">
    <source>
        <dbReference type="ARBA" id="ARBA00012513"/>
    </source>
</evidence>
<dbReference type="SMART" id="SM00219">
    <property type="entry name" value="TyrKc"/>
    <property type="match status" value="1"/>
</dbReference>
<evidence type="ECO:0000256" key="16">
    <source>
        <dbReference type="ARBA" id="ARBA00022527"/>
    </source>
</evidence>
<dbReference type="SMART" id="SM00326">
    <property type="entry name" value="SH3"/>
    <property type="match status" value="1"/>
</dbReference>
<feature type="region of interest" description="Disordered" evidence="40">
    <location>
        <begin position="1057"/>
        <end position="1154"/>
    </location>
</feature>
<dbReference type="InterPro" id="IPR017441">
    <property type="entry name" value="Protein_kinase_ATP_BS"/>
</dbReference>
<dbReference type="GO" id="GO:0005905">
    <property type="term" value="C:clathrin-coated pit"/>
    <property type="evidence" value="ECO:0007669"/>
    <property type="project" value="UniProtKB-SubCell"/>
</dbReference>
<dbReference type="InterPro" id="IPR011009">
    <property type="entry name" value="Kinase-like_dom_sf"/>
</dbReference>
<dbReference type="GO" id="GO:0004715">
    <property type="term" value="F:non-membrane spanning protein tyrosine kinase activity"/>
    <property type="evidence" value="ECO:0007669"/>
    <property type="project" value="UniProtKB-EC"/>
</dbReference>
<evidence type="ECO:0000256" key="29">
    <source>
        <dbReference type="ARBA" id="ARBA00023137"/>
    </source>
</evidence>
<feature type="domain" description="Protein kinase" evidence="42">
    <location>
        <begin position="144"/>
        <end position="407"/>
    </location>
</feature>
<dbReference type="InterPro" id="IPR020635">
    <property type="entry name" value="Tyr_kinase_cat_dom"/>
</dbReference>
<evidence type="ECO:0000256" key="18">
    <source>
        <dbReference type="ARBA" id="ARBA00022583"/>
    </source>
</evidence>
<evidence type="ECO:0000256" key="27">
    <source>
        <dbReference type="ARBA" id="ARBA00022949"/>
    </source>
</evidence>
<evidence type="ECO:0000256" key="9">
    <source>
        <dbReference type="ARBA" id="ARBA00004600"/>
    </source>
</evidence>
<evidence type="ECO:0000256" key="28">
    <source>
        <dbReference type="ARBA" id="ARBA00023136"/>
    </source>
</evidence>
<dbReference type="Gene3D" id="1.10.510.10">
    <property type="entry name" value="Transferase(Phosphotransferase) domain 1"/>
    <property type="match status" value="1"/>
</dbReference>
<evidence type="ECO:0000256" key="25">
    <source>
        <dbReference type="ARBA" id="ARBA00022842"/>
    </source>
</evidence>
<dbReference type="GO" id="GO:0005829">
    <property type="term" value="C:cytosol"/>
    <property type="evidence" value="ECO:0007669"/>
    <property type="project" value="UniProtKB-SubCell"/>
</dbReference>
<evidence type="ECO:0000256" key="22">
    <source>
        <dbReference type="ARBA" id="ARBA00022753"/>
    </source>
</evidence>
<evidence type="ECO:0000256" key="31">
    <source>
        <dbReference type="ARBA" id="ARBA00023242"/>
    </source>
</evidence>
<evidence type="ECO:0000256" key="1">
    <source>
        <dbReference type="ARBA" id="ARBA00001946"/>
    </source>
</evidence>
<dbReference type="InterPro" id="IPR055175">
    <property type="entry name" value="ACK/TNK-like_SAM"/>
</dbReference>
<evidence type="ECO:0000256" key="24">
    <source>
        <dbReference type="ARBA" id="ARBA00022840"/>
    </source>
</evidence>
<dbReference type="InterPro" id="IPR049587">
    <property type="entry name" value="TNK-like_SAM"/>
</dbReference>
<keyword evidence="12 38" id="KW-0728">SH3 domain</keyword>
<dbReference type="FunFam" id="4.10.680.10:FF:000001">
    <property type="entry name" value="activated CDC42 kinase 1 isoform X1"/>
    <property type="match status" value="1"/>
</dbReference>